<proteinExistence type="predicted"/>
<sequence>MTSYDELLKQVRSLRAENSNLRQELTDNTCHLTAIETEASGVTDAMATDPLDVDDDSDNDINYDENGIHVFHQGGGGEGRDLISSGYYQGIYTGVVKMSEDLYLSLEDIEEDELVIGEDGSSNNTSKETSEENSEVNSEEDDDESAENDSDEVEEDISPNDVYGLKPFHVPAPDTSHPHNGLATHQNGLATQSPQDRPDQTYNKDVHTELLEHVKALLIERSEILRQIQDEDQQRKWYIAQLDNIRQKLEKIPYHDGYNRQSEAARGKVEYEAKQLQESFEQSFGTQEQISQRQDVRLQRVHAIESTVRQIQQQHRDKIDLTSLDVTSSQEPQSHHNVQMRKSRDESVAGPNPGMNSENGDSSVIDPAVMNLASLYHGAWPLSPMKRAWKTITINHMLSCGMRKAHPRGLVETRPLGWAFLIPHDKHG</sequence>
<dbReference type="InterPro" id="IPR032038">
    <property type="entry name" value="APC_N"/>
</dbReference>
<dbReference type="InterPro" id="IPR026818">
    <property type="entry name" value="Apc_fam"/>
</dbReference>
<dbReference type="Pfam" id="PF16689">
    <property type="entry name" value="APC_N_CC"/>
    <property type="match status" value="1"/>
</dbReference>
<name>A0AA88Y0G8_PINIB</name>
<dbReference type="GO" id="GO:0008013">
    <property type="term" value="F:beta-catenin binding"/>
    <property type="evidence" value="ECO:0007669"/>
    <property type="project" value="InterPro"/>
</dbReference>
<dbReference type="EMBL" id="VSWD01000008">
    <property type="protein sequence ID" value="KAK3095419.1"/>
    <property type="molecule type" value="Genomic_DNA"/>
</dbReference>
<dbReference type="SUPFAM" id="SSF82931">
    <property type="entry name" value="Tumor suppressor gene product Apc"/>
    <property type="match status" value="1"/>
</dbReference>
<dbReference type="GO" id="GO:0016342">
    <property type="term" value="C:catenin complex"/>
    <property type="evidence" value="ECO:0007669"/>
    <property type="project" value="TreeGrafter"/>
</dbReference>
<dbReference type="GO" id="GO:0005881">
    <property type="term" value="C:cytoplasmic microtubule"/>
    <property type="evidence" value="ECO:0007669"/>
    <property type="project" value="TreeGrafter"/>
</dbReference>
<dbReference type="GO" id="GO:0090090">
    <property type="term" value="P:negative regulation of canonical Wnt signaling pathway"/>
    <property type="evidence" value="ECO:0007669"/>
    <property type="project" value="TreeGrafter"/>
</dbReference>
<gene>
    <name evidence="3" type="ORF">FSP39_014451</name>
</gene>
<dbReference type="AlphaFoldDB" id="A0AA88Y0G8"/>
<dbReference type="SUPFAM" id="SSF58050">
    <property type="entry name" value="N-terminal coiled coil domain from apc"/>
    <property type="match status" value="1"/>
</dbReference>
<evidence type="ECO:0000256" key="1">
    <source>
        <dbReference type="SAM" id="MobiDB-lite"/>
    </source>
</evidence>
<dbReference type="GO" id="GO:0008017">
    <property type="term" value="F:microtubule binding"/>
    <property type="evidence" value="ECO:0007669"/>
    <property type="project" value="TreeGrafter"/>
</dbReference>
<accession>A0AA88Y0G8</accession>
<protein>
    <recommendedName>
        <fullName evidence="2">Adenomatous polyposis coli N-terminal dimerisation domain-containing protein</fullName>
    </recommendedName>
</protein>
<dbReference type="Proteomes" id="UP001186944">
    <property type="component" value="Unassembled WGS sequence"/>
</dbReference>
<comment type="caution">
    <text evidence="3">The sequence shown here is derived from an EMBL/GenBank/DDBJ whole genome shotgun (WGS) entry which is preliminary data.</text>
</comment>
<evidence type="ECO:0000313" key="4">
    <source>
        <dbReference type="Proteomes" id="UP001186944"/>
    </source>
</evidence>
<dbReference type="GO" id="GO:0007026">
    <property type="term" value="P:negative regulation of microtubule depolymerization"/>
    <property type="evidence" value="ECO:0007669"/>
    <property type="project" value="TreeGrafter"/>
</dbReference>
<dbReference type="GO" id="GO:0030877">
    <property type="term" value="C:beta-catenin destruction complex"/>
    <property type="evidence" value="ECO:0007669"/>
    <property type="project" value="TreeGrafter"/>
</dbReference>
<dbReference type="InterPro" id="IPR036149">
    <property type="entry name" value="APC_N_sf"/>
</dbReference>
<feature type="compositionally biased region" description="Acidic residues" evidence="1">
    <location>
        <begin position="131"/>
        <end position="158"/>
    </location>
</feature>
<feature type="domain" description="Adenomatous polyposis coli N-terminal dimerisation" evidence="2">
    <location>
        <begin position="3"/>
        <end position="43"/>
    </location>
</feature>
<feature type="compositionally biased region" description="Polar residues" evidence="1">
    <location>
        <begin position="183"/>
        <end position="195"/>
    </location>
</feature>
<dbReference type="Gene3D" id="1.20.5.10">
    <property type="match status" value="1"/>
</dbReference>
<keyword evidence="4" id="KW-1185">Reference proteome</keyword>
<organism evidence="3 4">
    <name type="scientific">Pinctada imbricata</name>
    <name type="common">Atlantic pearl-oyster</name>
    <name type="synonym">Pinctada martensii</name>
    <dbReference type="NCBI Taxonomy" id="66713"/>
    <lineage>
        <taxon>Eukaryota</taxon>
        <taxon>Metazoa</taxon>
        <taxon>Spiralia</taxon>
        <taxon>Lophotrochozoa</taxon>
        <taxon>Mollusca</taxon>
        <taxon>Bivalvia</taxon>
        <taxon>Autobranchia</taxon>
        <taxon>Pteriomorphia</taxon>
        <taxon>Pterioida</taxon>
        <taxon>Pterioidea</taxon>
        <taxon>Pteriidae</taxon>
        <taxon>Pinctada</taxon>
    </lineage>
</organism>
<evidence type="ECO:0000313" key="3">
    <source>
        <dbReference type="EMBL" id="KAK3095419.1"/>
    </source>
</evidence>
<feature type="compositionally biased region" description="Polar residues" evidence="1">
    <location>
        <begin position="324"/>
        <end position="337"/>
    </location>
</feature>
<feature type="region of interest" description="Disordered" evidence="1">
    <location>
        <begin position="115"/>
        <end position="200"/>
    </location>
</feature>
<dbReference type="PANTHER" id="PTHR12607">
    <property type="entry name" value="ADENOMATOUS POLYPOSIS COLI PROTEIN FAMILY"/>
    <property type="match status" value="1"/>
</dbReference>
<dbReference type="InterPro" id="IPR026831">
    <property type="entry name" value="APC_dom"/>
</dbReference>
<feature type="region of interest" description="Disordered" evidence="1">
    <location>
        <begin position="323"/>
        <end position="363"/>
    </location>
</feature>
<dbReference type="GO" id="GO:0016477">
    <property type="term" value="P:cell migration"/>
    <property type="evidence" value="ECO:0007669"/>
    <property type="project" value="TreeGrafter"/>
</dbReference>
<dbReference type="PANTHER" id="PTHR12607:SF12">
    <property type="entry name" value="APC-LIKE, ISOFORM A-RELATED"/>
    <property type="match status" value="1"/>
</dbReference>
<reference evidence="3" key="1">
    <citation type="submission" date="2019-08" db="EMBL/GenBank/DDBJ databases">
        <title>The improved chromosome-level genome for the pearl oyster Pinctada fucata martensii using PacBio sequencing and Hi-C.</title>
        <authorList>
            <person name="Zheng Z."/>
        </authorList>
    </citation>
    <scope>NUCLEOTIDE SEQUENCE</scope>
    <source>
        <strain evidence="3">ZZ-2019</strain>
        <tissue evidence="3">Adductor muscle</tissue>
    </source>
</reference>
<dbReference type="GO" id="GO:0007389">
    <property type="term" value="P:pattern specification process"/>
    <property type="evidence" value="ECO:0007669"/>
    <property type="project" value="TreeGrafter"/>
</dbReference>
<dbReference type="Gene3D" id="1.10.287.450">
    <property type="entry name" value="Helix hairpin bin"/>
    <property type="match status" value="1"/>
</dbReference>
<dbReference type="GO" id="GO:0001708">
    <property type="term" value="P:cell fate specification"/>
    <property type="evidence" value="ECO:0007669"/>
    <property type="project" value="TreeGrafter"/>
</dbReference>
<dbReference type="GO" id="GO:0045295">
    <property type="term" value="F:gamma-catenin binding"/>
    <property type="evidence" value="ECO:0007669"/>
    <property type="project" value="TreeGrafter"/>
</dbReference>
<dbReference type="GO" id="GO:0007399">
    <property type="term" value="P:nervous system development"/>
    <property type="evidence" value="ECO:0007669"/>
    <property type="project" value="TreeGrafter"/>
</dbReference>
<evidence type="ECO:0000259" key="2">
    <source>
        <dbReference type="Pfam" id="PF16689"/>
    </source>
</evidence>